<dbReference type="SUPFAM" id="SSF46785">
    <property type="entry name" value="Winged helix' DNA-binding domain"/>
    <property type="match status" value="1"/>
</dbReference>
<keyword evidence="6" id="KW-1185">Reference proteome</keyword>
<accession>A0ABU5DZ92</accession>
<name>A0ABU5DZ92_9PROT</name>
<comment type="caution">
    <text evidence="5">The sequence shown here is derived from an EMBL/GenBank/DDBJ whole genome shotgun (WGS) entry which is preliminary data.</text>
</comment>
<dbReference type="SUPFAM" id="SSF48008">
    <property type="entry name" value="GntR ligand-binding domain-like"/>
    <property type="match status" value="1"/>
</dbReference>
<reference evidence="5 6" key="1">
    <citation type="journal article" date="2013" name="Antonie Van Leeuwenhoek">
        <title>Dongia rigui sp. nov., isolated from freshwater of a large wetland in Korea.</title>
        <authorList>
            <person name="Baik K.S."/>
            <person name="Hwang Y.M."/>
            <person name="Choi J.S."/>
            <person name="Kwon J."/>
            <person name="Seong C.N."/>
        </authorList>
    </citation>
    <scope>NUCLEOTIDE SEQUENCE [LARGE SCALE GENOMIC DNA]</scope>
    <source>
        <strain evidence="5 6">04SU4-P</strain>
    </source>
</reference>
<dbReference type="PROSITE" id="PS50949">
    <property type="entry name" value="HTH_GNTR"/>
    <property type="match status" value="1"/>
</dbReference>
<dbReference type="SMART" id="SM00895">
    <property type="entry name" value="FCD"/>
    <property type="match status" value="1"/>
</dbReference>
<dbReference type="InterPro" id="IPR036388">
    <property type="entry name" value="WH-like_DNA-bd_sf"/>
</dbReference>
<dbReference type="CDD" id="cd07377">
    <property type="entry name" value="WHTH_GntR"/>
    <property type="match status" value="1"/>
</dbReference>
<gene>
    <name evidence="5" type="ORF">SMD31_11885</name>
</gene>
<dbReference type="PANTHER" id="PTHR43537">
    <property type="entry name" value="TRANSCRIPTIONAL REGULATOR, GNTR FAMILY"/>
    <property type="match status" value="1"/>
</dbReference>
<evidence type="ECO:0000256" key="2">
    <source>
        <dbReference type="ARBA" id="ARBA00023125"/>
    </source>
</evidence>
<dbReference type="EMBL" id="JAXCLX010000002">
    <property type="protein sequence ID" value="MDY0872633.1"/>
    <property type="molecule type" value="Genomic_DNA"/>
</dbReference>
<evidence type="ECO:0000259" key="4">
    <source>
        <dbReference type="PROSITE" id="PS50949"/>
    </source>
</evidence>
<dbReference type="PANTHER" id="PTHR43537:SF45">
    <property type="entry name" value="GNTR FAMILY REGULATORY PROTEIN"/>
    <property type="match status" value="1"/>
</dbReference>
<organism evidence="5 6">
    <name type="scientific">Dongia rigui</name>
    <dbReference type="NCBI Taxonomy" id="940149"/>
    <lineage>
        <taxon>Bacteria</taxon>
        <taxon>Pseudomonadati</taxon>
        <taxon>Pseudomonadota</taxon>
        <taxon>Alphaproteobacteria</taxon>
        <taxon>Rhodospirillales</taxon>
        <taxon>Dongiaceae</taxon>
        <taxon>Dongia</taxon>
    </lineage>
</organism>
<dbReference type="RefSeq" id="WP_320501108.1">
    <property type="nucleotide sequence ID" value="NZ_JAXCLX010000002.1"/>
</dbReference>
<protein>
    <submittedName>
        <fullName evidence="5">GntR family transcriptional regulator</fullName>
    </submittedName>
</protein>
<dbReference type="InterPro" id="IPR011711">
    <property type="entry name" value="GntR_C"/>
</dbReference>
<evidence type="ECO:0000256" key="3">
    <source>
        <dbReference type="ARBA" id="ARBA00023163"/>
    </source>
</evidence>
<keyword evidence="2" id="KW-0238">DNA-binding</keyword>
<proteinExistence type="predicted"/>
<dbReference type="InterPro" id="IPR000524">
    <property type="entry name" value="Tscrpt_reg_HTH_GntR"/>
</dbReference>
<evidence type="ECO:0000256" key="1">
    <source>
        <dbReference type="ARBA" id="ARBA00023015"/>
    </source>
</evidence>
<dbReference type="Gene3D" id="1.20.120.530">
    <property type="entry name" value="GntR ligand-binding domain-like"/>
    <property type="match status" value="1"/>
</dbReference>
<dbReference type="Proteomes" id="UP001271769">
    <property type="component" value="Unassembled WGS sequence"/>
</dbReference>
<dbReference type="SMART" id="SM00345">
    <property type="entry name" value="HTH_GNTR"/>
    <property type="match status" value="1"/>
</dbReference>
<dbReference type="Pfam" id="PF00392">
    <property type="entry name" value="GntR"/>
    <property type="match status" value="1"/>
</dbReference>
<keyword evidence="3" id="KW-0804">Transcription</keyword>
<evidence type="ECO:0000313" key="6">
    <source>
        <dbReference type="Proteomes" id="UP001271769"/>
    </source>
</evidence>
<feature type="domain" description="HTH gntR-type" evidence="4">
    <location>
        <begin position="20"/>
        <end position="87"/>
    </location>
</feature>
<dbReference type="InterPro" id="IPR008920">
    <property type="entry name" value="TF_FadR/GntR_C"/>
</dbReference>
<dbReference type="InterPro" id="IPR036390">
    <property type="entry name" value="WH_DNA-bd_sf"/>
</dbReference>
<evidence type="ECO:0000313" key="5">
    <source>
        <dbReference type="EMBL" id="MDY0872633.1"/>
    </source>
</evidence>
<keyword evidence="1" id="KW-0805">Transcription regulation</keyword>
<dbReference type="Gene3D" id="1.10.10.10">
    <property type="entry name" value="Winged helix-like DNA-binding domain superfamily/Winged helix DNA-binding domain"/>
    <property type="match status" value="1"/>
</dbReference>
<dbReference type="Pfam" id="PF07729">
    <property type="entry name" value="FCD"/>
    <property type="match status" value="1"/>
</dbReference>
<sequence>MNVKAESYAFLGDVSASARGGTTARVVSALREAIVSLELLPGTPIDKAALCERLGVSRFPVSEALSRLQAEGLVDIRPQSGTTVSLIRLGDVRENLFMRRALEAEAVRSLARNLAPDVLAALQRNIRYQKAAAGAGDPVGFHKLDLEFHEIIFSALGFPRARAAVESARLGLDRIRRLLASKRRHKLTYDEHAKIVTALERGDGDAAASAMIVHLDAVMGELLSLAEKQPEIFADRSTQPVRRAALAAKPQAKKRGT</sequence>